<comment type="caution">
    <text evidence="1">The sequence shown here is derived from an EMBL/GenBank/DDBJ whole genome shotgun (WGS) entry which is preliminary data.</text>
</comment>
<evidence type="ECO:0000313" key="1">
    <source>
        <dbReference type="EMBL" id="KAF7813372.1"/>
    </source>
</evidence>
<gene>
    <name evidence="1" type="ORF">G2W53_034348</name>
</gene>
<keyword evidence="2" id="KW-1185">Reference proteome</keyword>
<name>A0A834T1Q2_9FABA</name>
<organism evidence="1 2">
    <name type="scientific">Senna tora</name>
    <dbReference type="NCBI Taxonomy" id="362788"/>
    <lineage>
        <taxon>Eukaryota</taxon>
        <taxon>Viridiplantae</taxon>
        <taxon>Streptophyta</taxon>
        <taxon>Embryophyta</taxon>
        <taxon>Tracheophyta</taxon>
        <taxon>Spermatophyta</taxon>
        <taxon>Magnoliopsida</taxon>
        <taxon>eudicotyledons</taxon>
        <taxon>Gunneridae</taxon>
        <taxon>Pentapetalae</taxon>
        <taxon>rosids</taxon>
        <taxon>fabids</taxon>
        <taxon>Fabales</taxon>
        <taxon>Fabaceae</taxon>
        <taxon>Caesalpinioideae</taxon>
        <taxon>Cassia clade</taxon>
        <taxon>Senna</taxon>
    </lineage>
</organism>
<evidence type="ECO:0000313" key="2">
    <source>
        <dbReference type="Proteomes" id="UP000634136"/>
    </source>
</evidence>
<proteinExistence type="predicted"/>
<accession>A0A834T1Q2</accession>
<dbReference type="Proteomes" id="UP000634136">
    <property type="component" value="Unassembled WGS sequence"/>
</dbReference>
<reference evidence="1" key="1">
    <citation type="submission" date="2020-09" db="EMBL/GenBank/DDBJ databases">
        <title>Genome-Enabled Discovery of Anthraquinone Biosynthesis in Senna tora.</title>
        <authorList>
            <person name="Kang S.-H."/>
            <person name="Pandey R.P."/>
            <person name="Lee C.-M."/>
            <person name="Sim J.-S."/>
            <person name="Jeong J.-T."/>
            <person name="Choi B.-S."/>
            <person name="Jung M."/>
            <person name="Ginzburg D."/>
            <person name="Zhao K."/>
            <person name="Won S.Y."/>
            <person name="Oh T.-J."/>
            <person name="Yu Y."/>
            <person name="Kim N.-H."/>
            <person name="Lee O.R."/>
            <person name="Lee T.-H."/>
            <person name="Bashyal P."/>
            <person name="Kim T.-S."/>
            <person name="Lee W.-H."/>
            <person name="Kawkins C."/>
            <person name="Kim C.-K."/>
            <person name="Kim J.S."/>
            <person name="Ahn B.O."/>
            <person name="Rhee S.Y."/>
            <person name="Sohng J.K."/>
        </authorList>
    </citation>
    <scope>NUCLEOTIDE SEQUENCE</scope>
    <source>
        <tissue evidence="1">Leaf</tissue>
    </source>
</reference>
<dbReference type="AlphaFoldDB" id="A0A834T1Q2"/>
<protein>
    <submittedName>
        <fullName evidence="1">Uncharacterized protein</fullName>
    </submittedName>
</protein>
<sequence length="95" mass="11091">MYTPIGFNSTKFSTETIIPGLFREASIRLKKNLSISVRHRRKLTRVRIGVAQASDSHCCVTISIDWRRRRESKLVKEESGKWWYYGETTPRFIAA</sequence>
<dbReference type="EMBL" id="JAAIUW010000010">
    <property type="protein sequence ID" value="KAF7813372.1"/>
    <property type="molecule type" value="Genomic_DNA"/>
</dbReference>